<feature type="transmembrane region" description="Helical" evidence="1">
    <location>
        <begin position="107"/>
        <end position="126"/>
    </location>
</feature>
<evidence type="ECO:0000313" key="2">
    <source>
        <dbReference type="EMBL" id="PNT56453.1"/>
    </source>
</evidence>
<dbReference type="Gramene" id="Potri.001G247000.1.v4.1">
    <property type="protein sequence ID" value="Potri.001G247000.1.v4.1"/>
    <property type="gene ID" value="Potri.001G247000.v4.1"/>
</dbReference>
<proteinExistence type="predicted"/>
<accession>A0A2K2C344</accession>
<feature type="transmembrane region" description="Helical" evidence="1">
    <location>
        <begin position="12"/>
        <end position="34"/>
    </location>
</feature>
<name>A0A2K2C344_POPTR</name>
<organism evidence="2 3">
    <name type="scientific">Populus trichocarpa</name>
    <name type="common">Western balsam poplar</name>
    <name type="synonym">Populus balsamifera subsp. trichocarpa</name>
    <dbReference type="NCBI Taxonomy" id="3694"/>
    <lineage>
        <taxon>Eukaryota</taxon>
        <taxon>Viridiplantae</taxon>
        <taxon>Streptophyta</taxon>
        <taxon>Embryophyta</taxon>
        <taxon>Tracheophyta</taxon>
        <taxon>Spermatophyta</taxon>
        <taxon>Magnoliopsida</taxon>
        <taxon>eudicotyledons</taxon>
        <taxon>Gunneridae</taxon>
        <taxon>Pentapetalae</taxon>
        <taxon>rosids</taxon>
        <taxon>fabids</taxon>
        <taxon>Malpighiales</taxon>
        <taxon>Salicaceae</taxon>
        <taxon>Saliceae</taxon>
        <taxon>Populus</taxon>
    </lineage>
</organism>
<dbReference type="EMBL" id="CM009290">
    <property type="protein sequence ID" value="PNT56453.1"/>
    <property type="molecule type" value="Genomic_DNA"/>
</dbReference>
<reference evidence="2 3" key="1">
    <citation type="journal article" date="2006" name="Science">
        <title>The genome of black cottonwood, Populus trichocarpa (Torr. &amp; Gray).</title>
        <authorList>
            <person name="Tuskan G.A."/>
            <person name="Difazio S."/>
            <person name="Jansson S."/>
            <person name="Bohlmann J."/>
            <person name="Grigoriev I."/>
            <person name="Hellsten U."/>
            <person name="Putnam N."/>
            <person name="Ralph S."/>
            <person name="Rombauts S."/>
            <person name="Salamov A."/>
            <person name="Schein J."/>
            <person name="Sterck L."/>
            <person name="Aerts A."/>
            <person name="Bhalerao R.R."/>
            <person name="Bhalerao R.P."/>
            <person name="Blaudez D."/>
            <person name="Boerjan W."/>
            <person name="Brun A."/>
            <person name="Brunner A."/>
            <person name="Busov V."/>
            <person name="Campbell M."/>
            <person name="Carlson J."/>
            <person name="Chalot M."/>
            <person name="Chapman J."/>
            <person name="Chen G.L."/>
            <person name="Cooper D."/>
            <person name="Coutinho P.M."/>
            <person name="Couturier J."/>
            <person name="Covert S."/>
            <person name="Cronk Q."/>
            <person name="Cunningham R."/>
            <person name="Davis J."/>
            <person name="Degroeve S."/>
            <person name="Dejardin A."/>
            <person name="Depamphilis C."/>
            <person name="Detter J."/>
            <person name="Dirks B."/>
            <person name="Dubchak I."/>
            <person name="Duplessis S."/>
            <person name="Ehlting J."/>
            <person name="Ellis B."/>
            <person name="Gendler K."/>
            <person name="Goodstein D."/>
            <person name="Gribskov M."/>
            <person name="Grimwood J."/>
            <person name="Groover A."/>
            <person name="Gunter L."/>
            <person name="Hamberger B."/>
            <person name="Heinze B."/>
            <person name="Helariutta Y."/>
            <person name="Henrissat B."/>
            <person name="Holligan D."/>
            <person name="Holt R."/>
            <person name="Huang W."/>
            <person name="Islam-Faridi N."/>
            <person name="Jones S."/>
            <person name="Jones-Rhoades M."/>
            <person name="Jorgensen R."/>
            <person name="Joshi C."/>
            <person name="Kangasjarvi J."/>
            <person name="Karlsson J."/>
            <person name="Kelleher C."/>
            <person name="Kirkpatrick R."/>
            <person name="Kirst M."/>
            <person name="Kohler A."/>
            <person name="Kalluri U."/>
            <person name="Larimer F."/>
            <person name="Leebens-Mack J."/>
            <person name="Leple J.C."/>
            <person name="Locascio P."/>
            <person name="Lou Y."/>
            <person name="Lucas S."/>
            <person name="Martin F."/>
            <person name="Montanini B."/>
            <person name="Napoli C."/>
            <person name="Nelson D.R."/>
            <person name="Nelson C."/>
            <person name="Nieminen K."/>
            <person name="Nilsson O."/>
            <person name="Pereda V."/>
            <person name="Peter G."/>
            <person name="Philippe R."/>
            <person name="Pilate G."/>
            <person name="Poliakov A."/>
            <person name="Razumovskaya J."/>
            <person name="Richardson P."/>
            <person name="Rinaldi C."/>
            <person name="Ritland K."/>
            <person name="Rouze P."/>
            <person name="Ryaboy D."/>
            <person name="Schmutz J."/>
            <person name="Schrader J."/>
            <person name="Segerman B."/>
            <person name="Shin H."/>
            <person name="Siddiqui A."/>
            <person name="Sterky F."/>
            <person name="Terry A."/>
            <person name="Tsai C.J."/>
            <person name="Uberbacher E."/>
            <person name="Unneberg P."/>
            <person name="Vahala J."/>
            <person name="Wall K."/>
            <person name="Wessler S."/>
            <person name="Yang G."/>
            <person name="Yin T."/>
            <person name="Douglas C."/>
            <person name="Marra M."/>
            <person name="Sandberg G."/>
            <person name="Van de Peer Y."/>
            <person name="Rokhsar D."/>
        </authorList>
    </citation>
    <scope>NUCLEOTIDE SEQUENCE [LARGE SCALE GENOMIC DNA]</scope>
    <source>
        <strain evidence="3">cv. Nisqually</strain>
    </source>
</reference>
<dbReference type="Proteomes" id="UP000006729">
    <property type="component" value="Chromosome 1"/>
</dbReference>
<dbReference type="InParanoid" id="A0A2K2C344"/>
<sequence>MGIPSCAWGYRLLHVTFLFSHFSIIYRGILILIYRANLASSVLVSMQGTGDGLFSGKEASRRGTCGFLIYTPFYGKMLLIFQLFCVESEPKHVKSCGNLGLINICSFWWVFTFLCSDRSIILWIHLV</sequence>
<protein>
    <submittedName>
        <fullName evidence="2">Uncharacterized protein</fullName>
    </submittedName>
</protein>
<evidence type="ECO:0000313" key="3">
    <source>
        <dbReference type="Proteomes" id="UP000006729"/>
    </source>
</evidence>
<keyword evidence="1" id="KW-0472">Membrane</keyword>
<evidence type="ECO:0000256" key="1">
    <source>
        <dbReference type="SAM" id="Phobius"/>
    </source>
</evidence>
<feature type="transmembrane region" description="Helical" evidence="1">
    <location>
        <begin position="67"/>
        <end position="86"/>
    </location>
</feature>
<gene>
    <name evidence="2" type="ORF">POPTR_001G247000</name>
</gene>
<keyword evidence="1" id="KW-0812">Transmembrane</keyword>
<keyword evidence="3" id="KW-1185">Reference proteome</keyword>
<dbReference type="AlphaFoldDB" id="A0A2K2C344"/>
<keyword evidence="1" id="KW-1133">Transmembrane helix</keyword>